<dbReference type="Proteomes" id="UP000553776">
    <property type="component" value="Unassembled WGS sequence"/>
</dbReference>
<name>A0A841TVF3_9BACL</name>
<evidence type="ECO:0000313" key="1">
    <source>
        <dbReference type="EMBL" id="MBB6690942.1"/>
    </source>
</evidence>
<comment type="caution">
    <text evidence="1">The sequence shown here is derived from an EMBL/GenBank/DDBJ whole genome shotgun (WGS) entry which is preliminary data.</text>
</comment>
<dbReference type="AlphaFoldDB" id="A0A841TVF3"/>
<evidence type="ECO:0000313" key="2">
    <source>
        <dbReference type="Proteomes" id="UP000553776"/>
    </source>
</evidence>
<gene>
    <name evidence="1" type="ORF">H7B90_05940</name>
</gene>
<protein>
    <submittedName>
        <fullName evidence="1">Uncharacterized protein</fullName>
    </submittedName>
</protein>
<reference evidence="1 2" key="1">
    <citation type="submission" date="2020-08" db="EMBL/GenBank/DDBJ databases">
        <title>Cohnella phylogeny.</title>
        <authorList>
            <person name="Dunlap C."/>
        </authorList>
    </citation>
    <scope>NUCLEOTIDE SEQUENCE [LARGE SCALE GENOMIC DNA]</scope>
    <source>
        <strain evidence="1 2">DSM 25239</strain>
    </source>
</reference>
<keyword evidence="2" id="KW-1185">Reference proteome</keyword>
<sequence length="188" mass="21077">MKLKKTMALVLGALVFSATGYLILDSKTTVAEIETMPVTHNNLSELESRSQLIVTGIPISSKNHVIRDEKGFTEEAFTITSFKVDNVYANKSGVKINEGDIIKVAEPVYTVDNGLKPGRTQFVIEDYEAMQKSERYLLVLRPDLKYPDLNVIVGVNEGKYNLDTSEKRVVNEKTGKFKDELIGKYNIK</sequence>
<proteinExistence type="predicted"/>
<accession>A0A841TVF3</accession>
<organism evidence="1 2">
    <name type="scientific">Cohnella xylanilytica</name>
    <dbReference type="NCBI Taxonomy" id="557555"/>
    <lineage>
        <taxon>Bacteria</taxon>
        <taxon>Bacillati</taxon>
        <taxon>Bacillota</taxon>
        <taxon>Bacilli</taxon>
        <taxon>Bacillales</taxon>
        <taxon>Paenibacillaceae</taxon>
        <taxon>Cohnella</taxon>
    </lineage>
</organism>
<dbReference type="RefSeq" id="WP_185134932.1">
    <property type="nucleotide sequence ID" value="NZ_JACJVR010000019.1"/>
</dbReference>
<dbReference type="EMBL" id="JACJVR010000019">
    <property type="protein sequence ID" value="MBB6690942.1"/>
    <property type="molecule type" value="Genomic_DNA"/>
</dbReference>